<reference evidence="1" key="1">
    <citation type="submission" date="2015-05" db="EMBL/GenBank/DDBJ databases">
        <title>Permanent draft genome of Rhodopirellula islandicus K833.</title>
        <authorList>
            <person name="Kizina J."/>
            <person name="Richter M."/>
            <person name="Glockner F.O."/>
            <person name="Harder J."/>
        </authorList>
    </citation>
    <scope>NUCLEOTIDE SEQUENCE [LARGE SCALE GENOMIC DNA]</scope>
    <source>
        <strain evidence="1">K833</strain>
    </source>
</reference>
<dbReference type="EMBL" id="LECT01000017">
    <property type="protein sequence ID" value="KLU05506.1"/>
    <property type="molecule type" value="Genomic_DNA"/>
</dbReference>
<dbReference type="AlphaFoldDB" id="A0A0J1BG53"/>
<evidence type="ECO:0000313" key="1">
    <source>
        <dbReference type="EMBL" id="KLU05506.1"/>
    </source>
</evidence>
<gene>
    <name evidence="1" type="ORF">RISK_002138</name>
</gene>
<comment type="caution">
    <text evidence="1">The sequence shown here is derived from an EMBL/GenBank/DDBJ whole genome shotgun (WGS) entry which is preliminary data.</text>
</comment>
<sequence>MGRPRKSNESKALVALRSLVYQRIISVLLPTGCQPIH</sequence>
<organism evidence="1 2">
    <name type="scientific">Rhodopirellula islandica</name>
    <dbReference type="NCBI Taxonomy" id="595434"/>
    <lineage>
        <taxon>Bacteria</taxon>
        <taxon>Pseudomonadati</taxon>
        <taxon>Planctomycetota</taxon>
        <taxon>Planctomycetia</taxon>
        <taxon>Pirellulales</taxon>
        <taxon>Pirellulaceae</taxon>
        <taxon>Rhodopirellula</taxon>
    </lineage>
</organism>
<name>A0A0J1BG53_RHOIS</name>
<dbReference type="Proteomes" id="UP000036367">
    <property type="component" value="Unassembled WGS sequence"/>
</dbReference>
<keyword evidence="2" id="KW-1185">Reference proteome</keyword>
<proteinExistence type="predicted"/>
<evidence type="ECO:0000313" key="2">
    <source>
        <dbReference type="Proteomes" id="UP000036367"/>
    </source>
</evidence>
<protein>
    <submittedName>
        <fullName evidence="1">Uncharacterized protein</fullName>
    </submittedName>
</protein>
<accession>A0A0J1BG53</accession>